<dbReference type="PANTHER" id="PTHR42776:SF13">
    <property type="entry name" value="DIPEPTIDYL-PEPTIDASE 5"/>
    <property type="match status" value="1"/>
</dbReference>
<organism evidence="7 8">
    <name type="scientific">Saitozyma podzolica</name>
    <dbReference type="NCBI Taxonomy" id="1890683"/>
    <lineage>
        <taxon>Eukaryota</taxon>
        <taxon>Fungi</taxon>
        <taxon>Dikarya</taxon>
        <taxon>Basidiomycota</taxon>
        <taxon>Agaricomycotina</taxon>
        <taxon>Tremellomycetes</taxon>
        <taxon>Tremellales</taxon>
        <taxon>Trimorphomycetaceae</taxon>
        <taxon>Saitozyma</taxon>
    </lineage>
</organism>
<dbReference type="OrthoDB" id="43744at2759"/>
<evidence type="ECO:0000313" key="8">
    <source>
        <dbReference type="Proteomes" id="UP000279259"/>
    </source>
</evidence>
<dbReference type="EMBL" id="RSCD01000022">
    <property type="protein sequence ID" value="RSH84016.1"/>
    <property type="molecule type" value="Genomic_DNA"/>
</dbReference>
<evidence type="ECO:0000256" key="1">
    <source>
        <dbReference type="ARBA" id="ARBA00010040"/>
    </source>
</evidence>
<dbReference type="Pfam" id="PF00326">
    <property type="entry name" value="Peptidase_S9"/>
    <property type="match status" value="1"/>
</dbReference>
<comment type="caution">
    <text evidence="7">The sequence shown here is derived from an EMBL/GenBank/DDBJ whole genome shotgun (WGS) entry which is preliminary data.</text>
</comment>
<reference evidence="7 8" key="1">
    <citation type="submission" date="2018-11" db="EMBL/GenBank/DDBJ databases">
        <title>Genome sequence of Saitozyma podzolica DSM 27192.</title>
        <authorList>
            <person name="Aliyu H."/>
            <person name="Gorte O."/>
            <person name="Ochsenreither K."/>
        </authorList>
    </citation>
    <scope>NUCLEOTIDE SEQUENCE [LARGE SCALE GENOMIC DNA]</scope>
    <source>
        <strain evidence="7 8">DSM 27192</strain>
    </source>
</reference>
<sequence length="670" mass="73630">MLYPRSLVLVGTLLVQLACGSPLQHTFATSEEDRGVGIPWEEVVSIPQPDTWALNPAGDAAVIRVSTIDPSTRLTSYDLHLLAINAQFTVPGVVHGPTHPEALYTFLTNDTFATLTPAGPGQWDLTTQFLNYTSLPPAFPPSASKPSRMAQLSFGSKPTQLVFSSQAGVLSVVSSGDASVDRTQIISLRLDNQAGSWGQLEAAADLLIGTGLSVEEVTTNGTHLAFTAHSPAIRSWSGTRSVLYLLDLERPHRIHQISTGKGGAVSSPAFGVDGKLAWLEQQDDGNARGQRRLWLFDEAGAWEVPLDFDLSPLNVLFSKNGEALNLLTLHNQEQSLFHLWVPKRDSAPIKPVRIPSNGTIHEATHIGITPLEHSHLVGVMSSLTSARELWVISHSPYDDPTDNYENIRLTYLSEPALSQRRLSGGQRVELENDQGTTIHGRVFLPEGEGPFPMVFYLHGDEEGGGWHDWWMPYWNPNAFLAEGYAVVTINPTGAEGYSDAFTQARRSQWGGQTMTDLRLGLRHALAEFPINPEKTFAMGYGAFGGWAVHWLQGENDRWGFKGFVSHNGIVSPRWWVHETAAPSKPYWEFGPVSYDANSSYTLWDTEKSSQLWNTPELIIADGGNDADVGPPSQSYAAFSILQSRGVKSRLLLSSSLVEWQRAIFELFAEL</sequence>
<feature type="chain" id="PRO_5019473818" description="Dipeptidyl-peptidase V" evidence="5">
    <location>
        <begin position="21"/>
        <end position="670"/>
    </location>
</feature>
<accession>A0A427XYQ9</accession>
<gene>
    <name evidence="7" type="ORF">EHS25_005261</name>
</gene>
<evidence type="ECO:0000256" key="2">
    <source>
        <dbReference type="ARBA" id="ARBA00022729"/>
    </source>
</evidence>
<dbReference type="Gene3D" id="3.40.50.1820">
    <property type="entry name" value="alpha/beta hydrolase"/>
    <property type="match status" value="1"/>
</dbReference>
<comment type="similarity">
    <text evidence="1">Belongs to the peptidase S9C family.</text>
</comment>
<dbReference type="GO" id="GO:0006508">
    <property type="term" value="P:proteolysis"/>
    <property type="evidence" value="ECO:0007669"/>
    <property type="project" value="InterPro"/>
</dbReference>
<dbReference type="GO" id="GO:0004252">
    <property type="term" value="F:serine-type endopeptidase activity"/>
    <property type="evidence" value="ECO:0007669"/>
    <property type="project" value="TreeGrafter"/>
</dbReference>
<feature type="signal peptide" evidence="5">
    <location>
        <begin position="1"/>
        <end position="20"/>
    </location>
</feature>
<dbReference type="SUPFAM" id="SSF53474">
    <property type="entry name" value="alpha/beta-Hydrolases"/>
    <property type="match status" value="1"/>
</dbReference>
<evidence type="ECO:0000256" key="5">
    <source>
        <dbReference type="SAM" id="SignalP"/>
    </source>
</evidence>
<keyword evidence="2 5" id="KW-0732">Signal</keyword>
<dbReference type="Proteomes" id="UP000279259">
    <property type="component" value="Unassembled WGS sequence"/>
</dbReference>
<dbReference type="InterPro" id="IPR001375">
    <property type="entry name" value="Peptidase_S9_cat"/>
</dbReference>
<keyword evidence="8" id="KW-1185">Reference proteome</keyword>
<dbReference type="STRING" id="1890683.A0A427XYQ9"/>
<evidence type="ECO:0000256" key="3">
    <source>
        <dbReference type="ARBA" id="ARBA00022801"/>
    </source>
</evidence>
<dbReference type="SUPFAM" id="SSF82171">
    <property type="entry name" value="DPP6 N-terminal domain-like"/>
    <property type="match status" value="1"/>
</dbReference>
<protein>
    <recommendedName>
        <fullName evidence="4">Dipeptidyl-peptidase V</fullName>
    </recommendedName>
</protein>
<evidence type="ECO:0000256" key="4">
    <source>
        <dbReference type="ARBA" id="ARBA00032829"/>
    </source>
</evidence>
<name>A0A427XYQ9_9TREE</name>
<dbReference type="InterPro" id="IPR029058">
    <property type="entry name" value="AB_hydrolase_fold"/>
</dbReference>
<dbReference type="PANTHER" id="PTHR42776">
    <property type="entry name" value="SERINE PEPTIDASE S9 FAMILY MEMBER"/>
    <property type="match status" value="1"/>
</dbReference>
<evidence type="ECO:0000313" key="7">
    <source>
        <dbReference type="EMBL" id="RSH84016.1"/>
    </source>
</evidence>
<evidence type="ECO:0000259" key="6">
    <source>
        <dbReference type="Pfam" id="PF00326"/>
    </source>
</evidence>
<proteinExistence type="inferred from homology"/>
<dbReference type="AlphaFoldDB" id="A0A427XYQ9"/>
<feature type="domain" description="Peptidase S9 prolyl oligopeptidase catalytic" evidence="6">
    <location>
        <begin position="474"/>
        <end position="651"/>
    </location>
</feature>
<keyword evidence="3" id="KW-0378">Hydrolase</keyword>